<protein>
    <recommendedName>
        <fullName evidence="16">Morc S5 domain-containing protein</fullName>
    </recommendedName>
</protein>
<evidence type="ECO:0000256" key="14">
    <source>
        <dbReference type="SAM" id="Coils"/>
    </source>
</evidence>
<dbReference type="EMBL" id="JAVYJV010000023">
    <property type="protein sequence ID" value="KAK4339642.1"/>
    <property type="molecule type" value="Genomic_DNA"/>
</dbReference>
<evidence type="ECO:0000256" key="4">
    <source>
        <dbReference type="ARBA" id="ARBA00022741"/>
    </source>
</evidence>
<dbReference type="GO" id="GO:0004519">
    <property type="term" value="F:endonuclease activity"/>
    <property type="evidence" value="ECO:0007669"/>
    <property type="project" value="UniProtKB-KW"/>
</dbReference>
<gene>
    <name evidence="17" type="ORF">RND71_041104</name>
</gene>
<dbReference type="PANTHER" id="PTHR23336:SF44">
    <property type="entry name" value="PROTEIN MICRORCHIDIA 6"/>
    <property type="match status" value="1"/>
</dbReference>
<comment type="similarity">
    <text evidence="2">Belongs to the MORC ATPase protein family.</text>
</comment>
<keyword evidence="11" id="KW-0943">RNA-mediated gene silencing</keyword>
<dbReference type="Pfam" id="PF13589">
    <property type="entry name" value="HATPase_c_3"/>
    <property type="match status" value="1"/>
</dbReference>
<dbReference type="GO" id="GO:0005524">
    <property type="term" value="F:ATP binding"/>
    <property type="evidence" value="ECO:0007669"/>
    <property type="project" value="UniProtKB-KW"/>
</dbReference>
<evidence type="ECO:0000256" key="11">
    <source>
        <dbReference type="ARBA" id="ARBA00023158"/>
    </source>
</evidence>
<keyword evidence="9" id="KW-0156">Chromatin regulator</keyword>
<evidence type="ECO:0000256" key="3">
    <source>
        <dbReference type="ARBA" id="ARBA00022722"/>
    </source>
</evidence>
<keyword evidence="3" id="KW-0540">Nuclease</keyword>
<keyword evidence="7" id="KW-0378">Hydrolase</keyword>
<dbReference type="InterPro" id="IPR041006">
    <property type="entry name" value="Morc_S5"/>
</dbReference>
<dbReference type="Proteomes" id="UP001291623">
    <property type="component" value="Unassembled WGS sequence"/>
</dbReference>
<dbReference type="PANTHER" id="PTHR23336">
    <property type="entry name" value="ZINC FINGER CW-TYPE COILED-COIL DOMAIN PROTEIN 3"/>
    <property type="match status" value="1"/>
</dbReference>
<feature type="coiled-coil region" evidence="14">
    <location>
        <begin position="633"/>
        <end position="681"/>
    </location>
</feature>
<evidence type="ECO:0000256" key="9">
    <source>
        <dbReference type="ARBA" id="ARBA00022853"/>
    </source>
</evidence>
<evidence type="ECO:0000313" key="17">
    <source>
        <dbReference type="EMBL" id="KAK4339642.1"/>
    </source>
</evidence>
<evidence type="ECO:0000256" key="10">
    <source>
        <dbReference type="ARBA" id="ARBA00023054"/>
    </source>
</evidence>
<feature type="compositionally biased region" description="Polar residues" evidence="15">
    <location>
        <begin position="42"/>
        <end position="58"/>
    </location>
</feature>
<dbReference type="SUPFAM" id="SSF55874">
    <property type="entry name" value="ATPase domain of HSP90 chaperone/DNA topoisomerase II/histidine kinase"/>
    <property type="match status" value="1"/>
</dbReference>
<accession>A0AAE1QWP6</accession>
<dbReference type="Gene3D" id="3.30.565.10">
    <property type="entry name" value="Histidine kinase-like ATPase, C-terminal domain"/>
    <property type="match status" value="1"/>
</dbReference>
<evidence type="ECO:0000256" key="8">
    <source>
        <dbReference type="ARBA" id="ARBA00022840"/>
    </source>
</evidence>
<evidence type="ECO:0000256" key="13">
    <source>
        <dbReference type="ARBA" id="ARBA00023242"/>
    </source>
</evidence>
<keyword evidence="18" id="KW-1185">Reference proteome</keyword>
<keyword evidence="4" id="KW-0547">Nucleotide-binding</keyword>
<dbReference type="GO" id="GO:0016887">
    <property type="term" value="F:ATP hydrolysis activity"/>
    <property type="evidence" value="ECO:0007669"/>
    <property type="project" value="InterPro"/>
</dbReference>
<comment type="subcellular location">
    <subcellularLocation>
        <location evidence="1">Nucleus</location>
    </subcellularLocation>
</comment>
<dbReference type="GO" id="GO:0031047">
    <property type="term" value="P:regulatory ncRNA-mediated gene silencing"/>
    <property type="evidence" value="ECO:0007669"/>
    <property type="project" value="UniProtKB-KW"/>
</dbReference>
<feature type="domain" description="Morc S5" evidence="16">
    <location>
        <begin position="354"/>
        <end position="492"/>
    </location>
</feature>
<comment type="caution">
    <text evidence="17">The sequence shown here is derived from an EMBL/GenBank/DDBJ whole genome shotgun (WGS) entry which is preliminary data.</text>
</comment>
<proteinExistence type="inferred from homology"/>
<dbReference type="InterPro" id="IPR036890">
    <property type="entry name" value="HATPase_C_sf"/>
</dbReference>
<dbReference type="AlphaFoldDB" id="A0AAE1QWP6"/>
<feature type="region of interest" description="Disordered" evidence="15">
    <location>
        <begin position="38"/>
        <end position="61"/>
    </location>
</feature>
<keyword evidence="6" id="KW-0227">DNA damage</keyword>
<evidence type="ECO:0000256" key="2">
    <source>
        <dbReference type="ARBA" id="ARBA00007845"/>
    </source>
</evidence>
<evidence type="ECO:0000256" key="5">
    <source>
        <dbReference type="ARBA" id="ARBA00022759"/>
    </source>
</evidence>
<dbReference type="GO" id="GO:0006325">
    <property type="term" value="P:chromatin organization"/>
    <property type="evidence" value="ECO:0007669"/>
    <property type="project" value="UniProtKB-KW"/>
</dbReference>
<evidence type="ECO:0000256" key="15">
    <source>
        <dbReference type="SAM" id="MobiDB-lite"/>
    </source>
</evidence>
<keyword evidence="12" id="KW-0234">DNA repair</keyword>
<dbReference type="FunFam" id="3.30.565.10:FF:000075">
    <property type="entry name" value="MORC family CW-type zinc finger protein 4"/>
    <property type="match status" value="1"/>
</dbReference>
<evidence type="ECO:0000259" key="16">
    <source>
        <dbReference type="Pfam" id="PF17942"/>
    </source>
</evidence>
<evidence type="ECO:0000256" key="7">
    <source>
        <dbReference type="ARBA" id="ARBA00022801"/>
    </source>
</evidence>
<keyword evidence="10 14" id="KW-0175">Coiled coil</keyword>
<organism evidence="17 18">
    <name type="scientific">Anisodus tanguticus</name>
    <dbReference type="NCBI Taxonomy" id="243964"/>
    <lineage>
        <taxon>Eukaryota</taxon>
        <taxon>Viridiplantae</taxon>
        <taxon>Streptophyta</taxon>
        <taxon>Embryophyta</taxon>
        <taxon>Tracheophyta</taxon>
        <taxon>Spermatophyta</taxon>
        <taxon>Magnoliopsida</taxon>
        <taxon>eudicotyledons</taxon>
        <taxon>Gunneridae</taxon>
        <taxon>Pentapetalae</taxon>
        <taxon>asterids</taxon>
        <taxon>lamiids</taxon>
        <taxon>Solanales</taxon>
        <taxon>Solanaceae</taxon>
        <taxon>Solanoideae</taxon>
        <taxon>Hyoscyameae</taxon>
        <taxon>Anisodus</taxon>
    </lineage>
</organism>
<sequence>MSSTNMVGLCSNNLGGGEIKAVKLEQELVESSISYQKSSSSCGRQDSAATEQSGTTVFDQDHSPIDDSSLCSTSQICSAPLSRQFWKAGNYEEGRATKSTLKKGSSFLHIHPKFLHSNATSHKWAFGALAELLDNAVDEIQNGATFVIVDKTPNPRNGSSALLVQDDGGGMDPEAIRRCMSFGFSDKKSASTIGQYGNGFKTSSMRLGADVIVFSRSTKNRKLTQSIGLLSQTFLTRAGLDRIVVPLLDFEFNAAARKWNPVHGEQHFRNNLPLLLHWSPFATEAELLKQFDDIGDHGTKVIVYNLWFNDEGRMELDFETDPEDIRLSGDANDKEKIGSRIKASDQHLANRLRYSLRAYLSVLYLRIPDNFCILLRGRVVEVHNIAKDLKYPEFIMYKPQTVGFKEGSVITTIGFLKEAPVVNVHGFNVYHKNRLILPFWHVVRYSDSRGRGVVGVLEANFIQPTHNKQDFEKTPLFQKLEVRLKEMTWEYWDYHCGLLGYFPKKKLQGPITPESRQQYGTYKPVVLGNNSSSQGPITPQASSESRQHGTYKPVLLGNNSSSAVGSNITVRGTVTPVFQNSSKPGASKRKAVDRPIEHENLKRTAGLVVDLTGGGRSQEILTPISSGVQDQEAAHLIQENEKLRAQCSECEKREEELHSKVNKLRKELKEAQRTYAHLLVESRLLDKVKPEDDVVL</sequence>
<evidence type="ECO:0000313" key="18">
    <source>
        <dbReference type="Proteomes" id="UP001291623"/>
    </source>
</evidence>
<dbReference type="GO" id="GO:0031349">
    <property type="term" value="P:positive regulation of defense response"/>
    <property type="evidence" value="ECO:0007669"/>
    <property type="project" value="UniProtKB-ARBA"/>
</dbReference>
<reference evidence="17" key="1">
    <citation type="submission" date="2023-12" db="EMBL/GenBank/DDBJ databases">
        <title>Genome assembly of Anisodus tanguticus.</title>
        <authorList>
            <person name="Wang Y.-J."/>
        </authorList>
    </citation>
    <scope>NUCLEOTIDE SEQUENCE</scope>
    <source>
        <strain evidence="17">KB-2021</strain>
        <tissue evidence="17">Leaf</tissue>
    </source>
</reference>
<dbReference type="InterPro" id="IPR045261">
    <property type="entry name" value="MORC_ATPase"/>
</dbReference>
<dbReference type="GO" id="GO:0006281">
    <property type="term" value="P:DNA repair"/>
    <property type="evidence" value="ECO:0007669"/>
    <property type="project" value="UniProtKB-KW"/>
</dbReference>
<name>A0AAE1QWP6_9SOLA</name>
<keyword evidence="13" id="KW-0539">Nucleus</keyword>
<dbReference type="GO" id="GO:0005634">
    <property type="term" value="C:nucleus"/>
    <property type="evidence" value="ECO:0007669"/>
    <property type="project" value="UniProtKB-SubCell"/>
</dbReference>
<evidence type="ECO:0000256" key="6">
    <source>
        <dbReference type="ARBA" id="ARBA00022763"/>
    </source>
</evidence>
<evidence type="ECO:0000256" key="1">
    <source>
        <dbReference type="ARBA" id="ARBA00004123"/>
    </source>
</evidence>
<dbReference type="Pfam" id="PF17942">
    <property type="entry name" value="Morc6_S5"/>
    <property type="match status" value="1"/>
</dbReference>
<evidence type="ECO:0000256" key="12">
    <source>
        <dbReference type="ARBA" id="ARBA00023204"/>
    </source>
</evidence>
<keyword evidence="8" id="KW-0067">ATP-binding</keyword>
<keyword evidence="5" id="KW-0255">Endonuclease</keyword>